<name>A0ABU1DKK4_9HYPH</name>
<gene>
    <name evidence="1" type="ORF">IHQ68_17890</name>
</gene>
<dbReference type="EMBL" id="JADBEO010000054">
    <property type="protein sequence ID" value="MDR4308494.1"/>
    <property type="molecule type" value="Genomic_DNA"/>
</dbReference>
<protein>
    <submittedName>
        <fullName evidence="1">Uncharacterized protein</fullName>
    </submittedName>
</protein>
<keyword evidence="2" id="KW-1185">Reference proteome</keyword>
<accession>A0ABU1DKK4</accession>
<proteinExistence type="predicted"/>
<reference evidence="1" key="1">
    <citation type="submission" date="2020-10" db="EMBL/GenBank/DDBJ databases">
        <authorList>
            <person name="Abbas A."/>
            <person name="Razzaq R."/>
            <person name="Waqas M."/>
            <person name="Abbas N."/>
            <person name="Nielsen T.K."/>
            <person name="Hansen L.H."/>
            <person name="Hussain S."/>
            <person name="Shahid M."/>
        </authorList>
    </citation>
    <scope>NUCLEOTIDE SEQUENCE</scope>
    <source>
        <strain evidence="1">S14</strain>
    </source>
</reference>
<evidence type="ECO:0000313" key="1">
    <source>
        <dbReference type="EMBL" id="MDR4308494.1"/>
    </source>
</evidence>
<evidence type="ECO:0000313" key="2">
    <source>
        <dbReference type="Proteomes" id="UP001181622"/>
    </source>
</evidence>
<sequence length="166" mass="18512">MSRLVEATTAEPANPEPVFLDFSSVQVATASYLRESVLAFRDLVRGRRSTFYPVIANANDDVRDELKELMRLRGDVLMVCTLGPAGDVNMARLIGDLDPKQRMTFDLVHEHGETDAGELMRAYGESEGLKHTTAWNNRLAALAARGLLMEVSQGRAKRYRPLFEDA</sequence>
<comment type="caution">
    <text evidence="1">The sequence shown here is derived from an EMBL/GenBank/DDBJ whole genome shotgun (WGS) entry which is preliminary data.</text>
</comment>
<dbReference type="Proteomes" id="UP001181622">
    <property type="component" value="Unassembled WGS sequence"/>
</dbReference>
<organism evidence="1 2">
    <name type="scientific">Chelatococcus sambhunathii</name>
    <dbReference type="NCBI Taxonomy" id="363953"/>
    <lineage>
        <taxon>Bacteria</taxon>
        <taxon>Pseudomonadati</taxon>
        <taxon>Pseudomonadota</taxon>
        <taxon>Alphaproteobacteria</taxon>
        <taxon>Hyphomicrobiales</taxon>
        <taxon>Chelatococcaceae</taxon>
        <taxon>Chelatococcus</taxon>
    </lineage>
</organism>